<dbReference type="Proteomes" id="UP000249363">
    <property type="component" value="Unassembled WGS sequence"/>
</dbReference>
<keyword evidence="2" id="KW-1185">Reference proteome</keyword>
<evidence type="ECO:0000313" key="2">
    <source>
        <dbReference type="Proteomes" id="UP000249363"/>
    </source>
</evidence>
<reference evidence="1 2" key="1">
    <citation type="journal article" date="2017" name="Biotechnol. Biofuels">
        <title>Differential beta-glucosidase expression as a function of carbon source availability in Talaromyces amestolkiae: a genomic and proteomic approach.</title>
        <authorList>
            <person name="de Eugenio L.I."/>
            <person name="Mendez-Liter J.A."/>
            <person name="Nieto-Dominguez M."/>
            <person name="Alonso L."/>
            <person name="Gil-Munoz J."/>
            <person name="Barriuso J."/>
            <person name="Prieto A."/>
            <person name="Martinez M.J."/>
        </authorList>
    </citation>
    <scope>NUCLEOTIDE SEQUENCE [LARGE SCALE GENOMIC DNA]</scope>
    <source>
        <strain evidence="1 2">CIB</strain>
    </source>
</reference>
<gene>
    <name evidence="1" type="ORF">BHQ10_008076</name>
</gene>
<dbReference type="STRING" id="1196081.A0A364L8C7"/>
<dbReference type="SUPFAM" id="SSF111126">
    <property type="entry name" value="Ligand-binding domain in the NO signalling and Golgi transport"/>
    <property type="match status" value="1"/>
</dbReference>
<protein>
    <submittedName>
        <fullName evidence="1">Uncharacterized protein</fullName>
    </submittedName>
</protein>
<dbReference type="AlphaFoldDB" id="A0A364L8C7"/>
<comment type="caution">
    <text evidence="1">The sequence shown here is derived from an EMBL/GenBank/DDBJ whole genome shotgun (WGS) entry which is preliminary data.</text>
</comment>
<evidence type="ECO:0000313" key="1">
    <source>
        <dbReference type="EMBL" id="RAO72064.1"/>
    </source>
</evidence>
<name>A0A364L8C7_TALAM</name>
<dbReference type="InterPro" id="IPR024096">
    <property type="entry name" value="NO_sig/Golgi_transp_ligand-bd"/>
</dbReference>
<sequence length="132" mass="14484">MSLDSQNPFNPSDPHARFVSTSCLDLLLIEIVPMAERITQDLLVNSITTTTTTNTTANTIAADGTSNTNVKIEDDEVREAAFYRLEMLGYRVGQGLTERYIPLPSTFSREIMANGGSVDSRATGHASRTIWT</sequence>
<dbReference type="EMBL" id="MIKG01000018">
    <property type="protein sequence ID" value="RAO72064.1"/>
    <property type="molecule type" value="Genomic_DNA"/>
</dbReference>
<dbReference type="RefSeq" id="XP_040736579.1">
    <property type="nucleotide sequence ID" value="XM_040880842.1"/>
</dbReference>
<accession>A0A364L8C7</accession>
<dbReference type="GeneID" id="63797291"/>
<proteinExistence type="predicted"/>
<dbReference type="OrthoDB" id="941624at2759"/>
<organism evidence="1 2">
    <name type="scientific">Talaromyces amestolkiae</name>
    <dbReference type="NCBI Taxonomy" id="1196081"/>
    <lineage>
        <taxon>Eukaryota</taxon>
        <taxon>Fungi</taxon>
        <taxon>Dikarya</taxon>
        <taxon>Ascomycota</taxon>
        <taxon>Pezizomycotina</taxon>
        <taxon>Eurotiomycetes</taxon>
        <taxon>Eurotiomycetidae</taxon>
        <taxon>Eurotiales</taxon>
        <taxon>Trichocomaceae</taxon>
        <taxon>Talaromyces</taxon>
        <taxon>Talaromyces sect. Talaromyces</taxon>
    </lineage>
</organism>